<gene>
    <name evidence="8" type="ORF">N7482_007197</name>
</gene>
<comment type="similarity">
    <text evidence="1 6">Belongs to the glycosyl hydrolase 43 family.</text>
</comment>
<dbReference type="InterPro" id="IPR051795">
    <property type="entry name" value="Glycosyl_Hydrlase_43"/>
</dbReference>
<keyword evidence="4 6" id="KW-0326">Glycosidase</keyword>
<dbReference type="Pfam" id="PF17851">
    <property type="entry name" value="GH43_C2"/>
    <property type="match status" value="1"/>
</dbReference>
<keyword evidence="3 6" id="KW-0378">Hydrolase</keyword>
<dbReference type="SUPFAM" id="SSF49899">
    <property type="entry name" value="Concanavalin A-like lectins/glucanases"/>
    <property type="match status" value="1"/>
</dbReference>
<evidence type="ECO:0000256" key="6">
    <source>
        <dbReference type="RuleBase" id="RU361187"/>
    </source>
</evidence>
<proteinExistence type="inferred from homology"/>
<reference evidence="8" key="2">
    <citation type="journal article" date="2023" name="IMA Fungus">
        <title>Comparative genomic study of the Penicillium genus elucidates a diverse pangenome and 15 lateral gene transfer events.</title>
        <authorList>
            <person name="Petersen C."/>
            <person name="Sorensen T."/>
            <person name="Nielsen M.R."/>
            <person name="Sondergaard T.E."/>
            <person name="Sorensen J.L."/>
            <person name="Fitzpatrick D.A."/>
            <person name="Frisvad J.C."/>
            <person name="Nielsen K.L."/>
        </authorList>
    </citation>
    <scope>NUCLEOTIDE SEQUENCE</scope>
    <source>
        <strain evidence="8">IBT 26290</strain>
    </source>
</reference>
<evidence type="ECO:0000256" key="5">
    <source>
        <dbReference type="PIRSR" id="PIRSR606710-2"/>
    </source>
</evidence>
<evidence type="ECO:0000313" key="8">
    <source>
        <dbReference type="EMBL" id="KAJ5160193.1"/>
    </source>
</evidence>
<dbReference type="Pfam" id="PF04616">
    <property type="entry name" value="Glyco_hydro_43"/>
    <property type="match status" value="1"/>
</dbReference>
<reference evidence="8" key="1">
    <citation type="submission" date="2022-11" db="EMBL/GenBank/DDBJ databases">
        <authorList>
            <person name="Petersen C."/>
        </authorList>
    </citation>
    <scope>NUCLEOTIDE SEQUENCE</scope>
    <source>
        <strain evidence="8">IBT 26290</strain>
    </source>
</reference>
<name>A0A9W9HWF2_9EURO</name>
<organism evidence="8 9">
    <name type="scientific">Penicillium canariense</name>
    <dbReference type="NCBI Taxonomy" id="189055"/>
    <lineage>
        <taxon>Eukaryota</taxon>
        <taxon>Fungi</taxon>
        <taxon>Dikarya</taxon>
        <taxon>Ascomycota</taxon>
        <taxon>Pezizomycotina</taxon>
        <taxon>Eurotiomycetes</taxon>
        <taxon>Eurotiomycetidae</taxon>
        <taxon>Eurotiales</taxon>
        <taxon>Aspergillaceae</taxon>
        <taxon>Penicillium</taxon>
    </lineage>
</organism>
<evidence type="ECO:0000256" key="2">
    <source>
        <dbReference type="ARBA" id="ARBA00022729"/>
    </source>
</evidence>
<dbReference type="AlphaFoldDB" id="A0A9W9HWF2"/>
<dbReference type="GO" id="GO:0005975">
    <property type="term" value="P:carbohydrate metabolic process"/>
    <property type="evidence" value="ECO:0007669"/>
    <property type="project" value="InterPro"/>
</dbReference>
<dbReference type="InterPro" id="IPR023296">
    <property type="entry name" value="Glyco_hydro_beta-prop_sf"/>
</dbReference>
<dbReference type="Gene3D" id="2.115.10.20">
    <property type="entry name" value="Glycosyl hydrolase domain, family 43"/>
    <property type="match status" value="1"/>
</dbReference>
<dbReference type="PANTHER" id="PTHR42812:SF17">
    <property type="entry name" value="BETA-XYLOSIDASE C-TERMINAL CONCANAVALIN A-LIKE DOMAIN-CONTAINING PROTEIN-RELATED"/>
    <property type="match status" value="1"/>
</dbReference>
<dbReference type="SUPFAM" id="SSF75005">
    <property type="entry name" value="Arabinanase/levansucrase/invertase"/>
    <property type="match status" value="1"/>
</dbReference>
<dbReference type="RefSeq" id="XP_056541751.1">
    <property type="nucleotide sequence ID" value="XM_056689322.1"/>
</dbReference>
<dbReference type="GeneID" id="81428498"/>
<feature type="site" description="Important for catalytic activity, responsible for pKa modulation of the active site Glu and correct orientation of both the proton donor and substrate" evidence="5">
    <location>
        <position position="100"/>
    </location>
</feature>
<keyword evidence="9" id="KW-1185">Reference proteome</keyword>
<feature type="domain" description="Beta-xylosidase C-terminal Concanavalin A-like" evidence="7">
    <location>
        <begin position="292"/>
        <end position="394"/>
    </location>
</feature>
<evidence type="ECO:0000256" key="3">
    <source>
        <dbReference type="ARBA" id="ARBA00022801"/>
    </source>
</evidence>
<keyword evidence="2" id="KW-0732">Signal</keyword>
<sequence length="443" mass="48214">MSFPGCPVFASTGLVNWDLISNVLNRPAQLPQIRTSTNGQNLGMFATTLRFHNGTFYLIGAWVDSDHGGVEIVLFTTINPYDDNAWTNSIRIQNPTRAIDPDTFWDDDGSVIMAVAGSPIQASYIDLATGNATKPFDMWNGTGYNNQEGPHLYKKYGYYYLLIAEGGTELLHSATIARSRSITGPWGSSPSNPLVTARYTDRYFQTVGHADLFQDDAGNWWGVALATRAGSALYNETTYPMGRETVLYAVSWPDGDWPVADQVTGEMSGPLPSRSPKASSVPAFMGEPDIVDFAPGSSIPKHWVFWRAPAKPQSFTISPPGHSDTLRLTASRANLTGDKDFSPPDGLTFLARRQTNTLFEFSVDINPNFATAKGDEIGVTAFLHQDQHVDLGIVSMGSVAKGNLGFRFRATDLAAADFTVPAPKVTPPPSVMAIRIYSSPPPF</sequence>
<dbReference type="Gene3D" id="2.60.120.200">
    <property type="match status" value="1"/>
</dbReference>
<evidence type="ECO:0000256" key="4">
    <source>
        <dbReference type="ARBA" id="ARBA00023295"/>
    </source>
</evidence>
<comment type="caution">
    <text evidence="8">The sequence shown here is derived from an EMBL/GenBank/DDBJ whole genome shotgun (WGS) entry which is preliminary data.</text>
</comment>
<dbReference type="PANTHER" id="PTHR42812">
    <property type="entry name" value="BETA-XYLOSIDASE"/>
    <property type="match status" value="1"/>
</dbReference>
<protein>
    <recommendedName>
        <fullName evidence="7">Beta-xylosidase C-terminal Concanavalin A-like domain-containing protein</fullName>
    </recommendedName>
</protein>
<dbReference type="InterPro" id="IPR006710">
    <property type="entry name" value="Glyco_hydro_43"/>
</dbReference>
<evidence type="ECO:0000256" key="1">
    <source>
        <dbReference type="ARBA" id="ARBA00009865"/>
    </source>
</evidence>
<dbReference type="InterPro" id="IPR013320">
    <property type="entry name" value="ConA-like_dom_sf"/>
</dbReference>
<dbReference type="InterPro" id="IPR041542">
    <property type="entry name" value="GH43_C2"/>
</dbReference>
<dbReference type="Proteomes" id="UP001149163">
    <property type="component" value="Unassembled WGS sequence"/>
</dbReference>
<evidence type="ECO:0000313" key="9">
    <source>
        <dbReference type="Proteomes" id="UP001149163"/>
    </source>
</evidence>
<accession>A0A9W9HWF2</accession>
<dbReference type="OrthoDB" id="408373at2759"/>
<evidence type="ECO:0000259" key="7">
    <source>
        <dbReference type="Pfam" id="PF17851"/>
    </source>
</evidence>
<dbReference type="EMBL" id="JAPQKN010000004">
    <property type="protein sequence ID" value="KAJ5160193.1"/>
    <property type="molecule type" value="Genomic_DNA"/>
</dbReference>
<dbReference type="GO" id="GO:0004553">
    <property type="term" value="F:hydrolase activity, hydrolyzing O-glycosyl compounds"/>
    <property type="evidence" value="ECO:0007669"/>
    <property type="project" value="InterPro"/>
</dbReference>